<evidence type="ECO:0000256" key="1">
    <source>
        <dbReference type="SAM" id="MobiDB-lite"/>
    </source>
</evidence>
<dbReference type="InterPro" id="IPR053209">
    <property type="entry name" value="Gramillin-biosynth_MTr"/>
</dbReference>
<feature type="compositionally biased region" description="Basic and acidic residues" evidence="1">
    <location>
        <begin position="574"/>
        <end position="597"/>
    </location>
</feature>
<protein>
    <submittedName>
        <fullName evidence="2">Uncharacterized protein</fullName>
    </submittedName>
</protein>
<dbReference type="Proteomes" id="UP000265515">
    <property type="component" value="Unassembled WGS sequence"/>
</dbReference>
<feature type="compositionally biased region" description="Low complexity" evidence="1">
    <location>
        <begin position="1390"/>
        <end position="1404"/>
    </location>
</feature>
<feature type="compositionally biased region" description="Low complexity" evidence="1">
    <location>
        <begin position="1356"/>
        <end position="1373"/>
    </location>
</feature>
<feature type="compositionally biased region" description="Basic and acidic residues" evidence="1">
    <location>
        <begin position="258"/>
        <end position="276"/>
    </location>
</feature>
<feature type="region of interest" description="Disordered" evidence="1">
    <location>
        <begin position="536"/>
        <end position="656"/>
    </location>
</feature>
<feature type="compositionally biased region" description="Basic and acidic residues" evidence="1">
    <location>
        <begin position="538"/>
        <end position="550"/>
    </location>
</feature>
<evidence type="ECO:0000313" key="2">
    <source>
        <dbReference type="EMBL" id="GBG88201.1"/>
    </source>
</evidence>
<dbReference type="SUPFAM" id="SSF48452">
    <property type="entry name" value="TPR-like"/>
    <property type="match status" value="1"/>
</dbReference>
<gene>
    <name evidence="2" type="ORF">CBR_g46689</name>
</gene>
<feature type="compositionally biased region" description="Basic and acidic residues" evidence="1">
    <location>
        <begin position="198"/>
        <end position="210"/>
    </location>
</feature>
<comment type="caution">
    <text evidence="2">The sequence shown here is derived from an EMBL/GenBank/DDBJ whole genome shotgun (WGS) entry which is preliminary data.</text>
</comment>
<dbReference type="Gramene" id="GBG88201">
    <property type="protein sequence ID" value="GBG88201"/>
    <property type="gene ID" value="CBR_g46689"/>
</dbReference>
<feature type="compositionally biased region" description="Basic residues" evidence="1">
    <location>
        <begin position="1"/>
        <end position="20"/>
    </location>
</feature>
<dbReference type="STRING" id="69332.A0A388M0Y4"/>
<organism evidence="2 3">
    <name type="scientific">Chara braunii</name>
    <name type="common">Braun's stonewort</name>
    <dbReference type="NCBI Taxonomy" id="69332"/>
    <lineage>
        <taxon>Eukaryota</taxon>
        <taxon>Viridiplantae</taxon>
        <taxon>Streptophyta</taxon>
        <taxon>Charophyceae</taxon>
        <taxon>Charales</taxon>
        <taxon>Characeae</taxon>
        <taxon>Chara</taxon>
    </lineage>
</organism>
<feature type="compositionally biased region" description="Low complexity" evidence="1">
    <location>
        <begin position="676"/>
        <end position="694"/>
    </location>
</feature>
<dbReference type="EMBL" id="BFEA01000656">
    <property type="protein sequence ID" value="GBG88201.1"/>
    <property type="molecule type" value="Genomic_DNA"/>
</dbReference>
<feature type="compositionally biased region" description="Polar residues" evidence="1">
    <location>
        <begin position="1335"/>
        <end position="1355"/>
    </location>
</feature>
<sequence>MERRRRRWTRRTARIARTTRRSRDGGGEEMDGGKRGRAGGGGRVGGGDMDDEEGEDTRKGRTRGREGDEEAWKMRKYEEEEETRRMRKGRRRTNRRRRRRGDENEKGGGDMEDEEGEEEQGTATLARTLVRHLLWSTCTELDGDNCYYPSKGAFVVIDVTDLSLWDPHIRRVNVGETSEEAGEEEEEEEAAEDEILEDDHLQYTEGKETPEEGESEAGSDDPDYHESEDAESEEASSGREESEEEEGGSGESSGPTELSKEEKEAVAQRRRAATEGKRHRGIRGAATAIAAGRSDAQSRAATGGDREKWRRHCRGIGKPTPPKKFDYIHPEQAFFMIKEQVQKPLESVTEYRSRFYKLFVKSARDEKVGRGLFIDGLRSQAMRAKLRKQFSPINHTMQQIMDGAEERERKFAASFLEGEDHAKEGDSLELARAKTELAALRNKFENMGFVSSPVTYLEQVLDVPILDAAKWAQWWHTYVALNFCLLEVIFHWAEPADKSEEDEIPDDGVELFIIQAWRTDMEGELLGILFGEAGSDDPDYHELEDAKSEEASPGLEESEEEEGGSGESSGPTELSREEKEVVAQRRRAAMESKRPIEELEGPLPQLLQGDPVLNPELPQEEIERNGGATTEDREADAAEESNEGDSGGDGGVSLCSTSGGWMSVSSTAAAMEGDGSVSASSLSSSSTSLLSESPSSSLSKATLLNAAQSLVESSRAAIAALQSAVHEKGTPRDLAKIRVLQITAAGLLDALSNLTYNATVAKKLSANDKARTMLEDVITLSWQLQELPRSQVHAEAKALYQSQAAGKTLSQQVVSKAQNQVQIPVQVQNDSFVQNGGQLKTQSPTTPSMRQGKSQGTVQTKEQILNQEQHSALAASDRPSTTHLQDTTKVVHDRGLRVGQSDGAAERSSTATAAPVVQAEDGQTPGANPTAAGKRSDGKETQEAAAAGGGGGGTGGIISKSQNQLRVALCAADYVEVLHRCVPASSSSAAVSSGSNGETLVWRDGFPRSPDSLLVADSFGVELNSVRPQSPLPKKPGQRFSEQREVVHHIPPPCASALIALANVALASSSDMQVPLPDYFGQTAISQIDAAKQRGNAALSRADHSYARCWYDTSIRLANATRVQPGLQYADQHVLWSNRAEACIRGGLYEEAARDAEQALALQPNHMKSTLRLERAQECLIRQRKQMAHGRSDDASSSPQSKASASSPHAKVGTSPCHSKTVQSEEDAHEQLAGQGCAMMKGAACATAAKLQGSGSPSQPEKSPRKSSDKSPFAAKSPLAVEQQSPGDKSSKGKSATTTTKSSNETLWFDADEKLLKTDTMTRATLTAGSPCVNLISSTTPRKNSSASSTTPRKNSSASSTTPRKTATTPRKSLIVGKITTARQSPSLVSEGSCDNSSSGSADNPPSDERPNHQPNTAPPNSIQARISSNLSFAANGWKGGQVAGCCTTAAGGAHAVTPGTARRWNITIVTSPASPRSPGSPESPNETAGNITPSPQLRHRERRQGMRRKDNSYA</sequence>
<dbReference type="PANTHER" id="PTHR47643">
    <property type="entry name" value="TPR DOMAIN PROTEIN (AFU_ORTHOLOGUE AFUA_5G12710)"/>
    <property type="match status" value="1"/>
</dbReference>
<feature type="compositionally biased region" description="Acidic residues" evidence="1">
    <location>
        <begin position="110"/>
        <end position="120"/>
    </location>
</feature>
<feature type="compositionally biased region" description="Polar residues" evidence="1">
    <location>
        <begin position="1413"/>
        <end position="1423"/>
    </location>
</feature>
<accession>A0A388M0Y4</accession>
<feature type="compositionally biased region" description="Polar residues" evidence="1">
    <location>
        <begin position="878"/>
        <end position="888"/>
    </location>
</feature>
<reference evidence="2 3" key="1">
    <citation type="journal article" date="2018" name="Cell">
        <title>The Chara Genome: Secondary Complexity and Implications for Plant Terrestrialization.</title>
        <authorList>
            <person name="Nishiyama T."/>
            <person name="Sakayama H."/>
            <person name="Vries J.D."/>
            <person name="Buschmann H."/>
            <person name="Saint-Marcoux D."/>
            <person name="Ullrich K.K."/>
            <person name="Haas F.B."/>
            <person name="Vanderstraeten L."/>
            <person name="Becker D."/>
            <person name="Lang D."/>
            <person name="Vosolsobe S."/>
            <person name="Rombauts S."/>
            <person name="Wilhelmsson P.K.I."/>
            <person name="Janitza P."/>
            <person name="Kern R."/>
            <person name="Heyl A."/>
            <person name="Rumpler F."/>
            <person name="Villalobos L.I.A.C."/>
            <person name="Clay J.M."/>
            <person name="Skokan R."/>
            <person name="Toyoda A."/>
            <person name="Suzuki Y."/>
            <person name="Kagoshima H."/>
            <person name="Schijlen E."/>
            <person name="Tajeshwar N."/>
            <person name="Catarino B."/>
            <person name="Hetherington A.J."/>
            <person name="Saltykova A."/>
            <person name="Bonnot C."/>
            <person name="Breuninger H."/>
            <person name="Symeonidi A."/>
            <person name="Radhakrishnan G.V."/>
            <person name="Van Nieuwerburgh F."/>
            <person name="Deforce D."/>
            <person name="Chang C."/>
            <person name="Karol K.G."/>
            <person name="Hedrich R."/>
            <person name="Ulvskov P."/>
            <person name="Glockner G."/>
            <person name="Delwiche C.F."/>
            <person name="Petrasek J."/>
            <person name="Van de Peer Y."/>
            <person name="Friml J."/>
            <person name="Beilby M."/>
            <person name="Dolan L."/>
            <person name="Kohara Y."/>
            <person name="Sugano S."/>
            <person name="Fujiyama A."/>
            <person name="Delaux P.-M."/>
            <person name="Quint M."/>
            <person name="TheiBen G."/>
            <person name="Hagemann M."/>
            <person name="Harholt J."/>
            <person name="Dunand C."/>
            <person name="Zachgo S."/>
            <person name="Langdale J."/>
            <person name="Maumus F."/>
            <person name="Straeten D.V.D."/>
            <person name="Gould S.B."/>
            <person name="Rensing S.A."/>
        </authorList>
    </citation>
    <scope>NUCLEOTIDE SEQUENCE [LARGE SCALE GENOMIC DNA]</scope>
    <source>
        <strain evidence="2 3">S276</strain>
    </source>
</reference>
<dbReference type="SMART" id="SM00028">
    <property type="entry name" value="TPR"/>
    <property type="match status" value="1"/>
</dbReference>
<feature type="compositionally biased region" description="Polar residues" evidence="1">
    <location>
        <begin position="835"/>
        <end position="870"/>
    </location>
</feature>
<feature type="region of interest" description="Disordered" evidence="1">
    <location>
        <begin position="174"/>
        <end position="325"/>
    </location>
</feature>
<dbReference type="PANTHER" id="PTHR47643:SF2">
    <property type="entry name" value="TPR DOMAIN PROTEIN (AFU_ORTHOLOGUE AFUA_5G12710)"/>
    <property type="match status" value="1"/>
</dbReference>
<feature type="region of interest" description="Disordered" evidence="1">
    <location>
        <begin position="1471"/>
        <end position="1515"/>
    </location>
</feature>
<feature type="compositionally biased region" description="Basic residues" evidence="1">
    <location>
        <begin position="85"/>
        <end position="99"/>
    </location>
</feature>
<evidence type="ECO:0000313" key="3">
    <source>
        <dbReference type="Proteomes" id="UP000265515"/>
    </source>
</evidence>
<feature type="compositionally biased region" description="Gly residues" evidence="1">
    <location>
        <begin position="38"/>
        <end position="47"/>
    </location>
</feature>
<dbReference type="InterPro" id="IPR019734">
    <property type="entry name" value="TPR_rpt"/>
</dbReference>
<feature type="compositionally biased region" description="Acidic residues" evidence="1">
    <location>
        <begin position="211"/>
        <end position="221"/>
    </location>
</feature>
<feature type="region of interest" description="Disordered" evidence="1">
    <location>
        <begin position="1250"/>
        <end position="1423"/>
    </location>
</feature>
<feature type="compositionally biased region" description="Polar residues" evidence="1">
    <location>
        <begin position="1481"/>
        <end position="1496"/>
    </location>
</feature>
<feature type="compositionally biased region" description="Polar residues" evidence="1">
    <location>
        <begin position="1319"/>
        <end position="1328"/>
    </location>
</feature>
<feature type="region of interest" description="Disordered" evidence="1">
    <location>
        <begin position="1183"/>
        <end position="1228"/>
    </location>
</feature>
<name>A0A388M0Y4_CHABU</name>
<dbReference type="Gene3D" id="1.25.40.10">
    <property type="entry name" value="Tetratricopeptide repeat domain"/>
    <property type="match status" value="1"/>
</dbReference>
<feature type="compositionally biased region" description="Basic and acidic residues" evidence="1">
    <location>
        <begin position="21"/>
        <end position="34"/>
    </location>
</feature>
<feature type="compositionally biased region" description="Basic and acidic residues" evidence="1">
    <location>
        <begin position="100"/>
        <end position="109"/>
    </location>
</feature>
<feature type="compositionally biased region" description="Low complexity" evidence="1">
    <location>
        <begin position="283"/>
        <end position="293"/>
    </location>
</feature>
<proteinExistence type="predicted"/>
<feature type="compositionally biased region" description="Basic and acidic residues" evidence="1">
    <location>
        <begin position="1504"/>
        <end position="1515"/>
    </location>
</feature>
<feature type="compositionally biased region" description="Acidic residues" evidence="1">
    <location>
        <begin position="177"/>
        <end position="197"/>
    </location>
</feature>
<dbReference type="InterPro" id="IPR011990">
    <property type="entry name" value="TPR-like_helical_dom_sf"/>
</dbReference>
<feature type="compositionally biased region" description="Low complexity" evidence="1">
    <location>
        <begin position="1293"/>
        <end position="1303"/>
    </location>
</feature>
<feature type="region of interest" description="Disordered" evidence="1">
    <location>
        <begin position="1"/>
        <end position="123"/>
    </location>
</feature>
<feature type="compositionally biased region" description="Low complexity" evidence="1">
    <location>
        <begin position="1195"/>
        <end position="1211"/>
    </location>
</feature>
<feature type="region of interest" description="Disordered" evidence="1">
    <location>
        <begin position="835"/>
        <end position="955"/>
    </location>
</feature>
<keyword evidence="3" id="KW-1185">Reference proteome</keyword>
<dbReference type="OrthoDB" id="1917925at2759"/>
<feature type="compositionally biased region" description="Basic and acidic residues" evidence="1">
    <location>
        <begin position="56"/>
        <end position="84"/>
    </location>
</feature>
<feature type="region of interest" description="Disordered" evidence="1">
    <location>
        <begin position="675"/>
        <end position="694"/>
    </location>
</feature>